<dbReference type="Proteomes" id="UP000502415">
    <property type="component" value="Chromosome"/>
</dbReference>
<protein>
    <submittedName>
        <fullName evidence="1">Uncharacterized protein</fullName>
    </submittedName>
</protein>
<reference evidence="1 2" key="1">
    <citation type="submission" date="2020-04" db="EMBL/GenBank/DDBJ databases">
        <title>Genome sequencing of novel species.</title>
        <authorList>
            <person name="Heo J."/>
            <person name="Kim S.-J."/>
            <person name="Kim J.-S."/>
            <person name="Hong S.-B."/>
            <person name="Kwon S.-W."/>
        </authorList>
    </citation>
    <scope>NUCLEOTIDE SEQUENCE [LARGE SCALE GENOMIC DNA]</scope>
    <source>
        <strain evidence="1 2">GN2-R2</strain>
    </source>
</reference>
<organism evidence="1 2">
    <name type="scientific">Massilia forsythiae</name>
    <dbReference type="NCBI Taxonomy" id="2728020"/>
    <lineage>
        <taxon>Bacteria</taxon>
        <taxon>Pseudomonadati</taxon>
        <taxon>Pseudomonadota</taxon>
        <taxon>Betaproteobacteria</taxon>
        <taxon>Burkholderiales</taxon>
        <taxon>Oxalobacteraceae</taxon>
        <taxon>Telluria group</taxon>
        <taxon>Massilia</taxon>
    </lineage>
</organism>
<sequence>MTDQEKRWMAIGQAVERACAELPEGFDLHLELERDAGTVRLYLPDTDASEQDFEGDTLSMTIHTAINYAIDLGSASALEGETIRDQSKGGD</sequence>
<proteinExistence type="predicted"/>
<dbReference type="EMBL" id="CP051685">
    <property type="protein sequence ID" value="QJD98650.1"/>
    <property type="molecule type" value="Genomic_DNA"/>
</dbReference>
<evidence type="ECO:0000313" key="2">
    <source>
        <dbReference type="Proteomes" id="UP000502415"/>
    </source>
</evidence>
<gene>
    <name evidence="1" type="ORF">HH212_00165</name>
</gene>
<dbReference type="RefSeq" id="WP_169433550.1">
    <property type="nucleotide sequence ID" value="NZ_CP051685.1"/>
</dbReference>
<dbReference type="AlphaFoldDB" id="A0A7Z2VSH3"/>
<keyword evidence="2" id="KW-1185">Reference proteome</keyword>
<name>A0A7Z2VSH3_9BURK</name>
<accession>A0A7Z2VSH3</accession>
<dbReference type="KEGG" id="mfy:HH212_00165"/>
<evidence type="ECO:0000313" key="1">
    <source>
        <dbReference type="EMBL" id="QJD98650.1"/>
    </source>
</evidence>